<evidence type="ECO:0000256" key="3">
    <source>
        <dbReference type="ARBA" id="ARBA00023125"/>
    </source>
</evidence>
<dbReference type="PANTHER" id="PTHR30603:SF47">
    <property type="entry name" value="RNA POLYMERASE SIGMA FACTOR SIGD, CHLOROPLASTIC"/>
    <property type="match status" value="1"/>
</dbReference>
<evidence type="ECO:0000313" key="6">
    <source>
        <dbReference type="EMBL" id="GHO98104.1"/>
    </source>
</evidence>
<dbReference type="Pfam" id="PF04542">
    <property type="entry name" value="Sigma70_r2"/>
    <property type="match status" value="1"/>
</dbReference>
<dbReference type="InterPro" id="IPR014284">
    <property type="entry name" value="RNA_pol_sigma-70_dom"/>
</dbReference>
<protein>
    <submittedName>
        <fullName evidence="6">RNA polymerase sigma factor RpoD</fullName>
    </submittedName>
</protein>
<dbReference type="PANTHER" id="PTHR30603">
    <property type="entry name" value="RNA POLYMERASE SIGMA FACTOR RPO"/>
    <property type="match status" value="1"/>
</dbReference>
<dbReference type="NCBIfam" id="TIGR02937">
    <property type="entry name" value="sigma70-ECF"/>
    <property type="match status" value="1"/>
</dbReference>
<dbReference type="InterPro" id="IPR013324">
    <property type="entry name" value="RNA_pol_sigma_r3/r4-like"/>
</dbReference>
<dbReference type="InterPro" id="IPR036388">
    <property type="entry name" value="WH-like_DNA-bd_sf"/>
</dbReference>
<dbReference type="FunFam" id="1.10.601.10:FF:000001">
    <property type="entry name" value="RNA polymerase sigma factor SigA"/>
    <property type="match status" value="1"/>
</dbReference>
<dbReference type="Pfam" id="PF04545">
    <property type="entry name" value="Sigma70_r4"/>
    <property type="match status" value="1"/>
</dbReference>
<dbReference type="InterPro" id="IPR000943">
    <property type="entry name" value="RNA_pol_sigma70"/>
</dbReference>
<dbReference type="PROSITE" id="PS00716">
    <property type="entry name" value="SIGMA70_2"/>
    <property type="match status" value="1"/>
</dbReference>
<dbReference type="InterPro" id="IPR007624">
    <property type="entry name" value="RNA_pol_sigma70_r3"/>
</dbReference>
<gene>
    <name evidence="6" type="ORF">KSF_081520</name>
</gene>
<accession>A0A8J3IUG9</accession>
<dbReference type="Proteomes" id="UP000597444">
    <property type="component" value="Unassembled WGS sequence"/>
</dbReference>
<dbReference type="SUPFAM" id="SSF88946">
    <property type="entry name" value="Sigma2 domain of RNA polymerase sigma factors"/>
    <property type="match status" value="1"/>
</dbReference>
<evidence type="ECO:0000256" key="4">
    <source>
        <dbReference type="ARBA" id="ARBA00023163"/>
    </source>
</evidence>
<dbReference type="GO" id="GO:0003677">
    <property type="term" value="F:DNA binding"/>
    <property type="evidence" value="ECO:0007669"/>
    <property type="project" value="UniProtKB-KW"/>
</dbReference>
<keyword evidence="7" id="KW-1185">Reference proteome</keyword>
<proteinExistence type="predicted"/>
<sequence length="380" mass="43213">MAIMFIESQKEQEKSILTMSQASIQQSLSSVHPTDDLEHAVASMETAEDMFLEEEVENGEGTDLLNDAEASTMAEHSLLSEEAADVEDSLRVYLREMGRTPLLKGDEEIRLAQQIACGKCERERAEQQNETPDYIVMEQAKDAQRRLIEANLRLVVSIAKNYRGRGLTLLDLIQEGNSGLMLATEKFDYTKGYKFSTYATWWIRQAISRAIANQGRTIRLPVHLVETINRTMRVSARLFQELGREPSVEEIAQQMGTDADHVEHILKASQQPISLETPIGEDGDNALGDFVEDQIAPSPTEVTTHHQLKERIDEALRTLNDRERYLIQLRFGLLDGRSRTLAEVGQELRLSRERARQIESRALQKLRQSRNGFQLKDFLD</sequence>
<dbReference type="Pfam" id="PF04539">
    <property type="entry name" value="Sigma70_r3"/>
    <property type="match status" value="1"/>
</dbReference>
<dbReference type="InterPro" id="IPR013325">
    <property type="entry name" value="RNA_pol_sigma_r2"/>
</dbReference>
<dbReference type="Gene3D" id="1.20.120.1810">
    <property type="match status" value="2"/>
</dbReference>
<evidence type="ECO:0000313" key="7">
    <source>
        <dbReference type="Proteomes" id="UP000597444"/>
    </source>
</evidence>
<dbReference type="GO" id="GO:0016987">
    <property type="term" value="F:sigma factor activity"/>
    <property type="evidence" value="ECO:0007669"/>
    <property type="project" value="UniProtKB-KW"/>
</dbReference>
<feature type="domain" description="RNA polymerase sigma-70" evidence="5">
    <location>
        <begin position="340"/>
        <end position="366"/>
    </location>
</feature>
<reference evidence="6" key="1">
    <citation type="submission" date="2020-10" db="EMBL/GenBank/DDBJ databases">
        <title>Taxonomic study of unclassified bacteria belonging to the class Ktedonobacteria.</title>
        <authorList>
            <person name="Yabe S."/>
            <person name="Wang C.M."/>
            <person name="Zheng Y."/>
            <person name="Sakai Y."/>
            <person name="Cavaletti L."/>
            <person name="Monciardini P."/>
            <person name="Donadio S."/>
        </authorList>
    </citation>
    <scope>NUCLEOTIDE SEQUENCE</scope>
    <source>
        <strain evidence="6">ID150040</strain>
    </source>
</reference>
<comment type="caution">
    <text evidence="6">The sequence shown here is derived from an EMBL/GenBank/DDBJ whole genome shotgun (WGS) entry which is preliminary data.</text>
</comment>
<evidence type="ECO:0000256" key="2">
    <source>
        <dbReference type="ARBA" id="ARBA00023082"/>
    </source>
</evidence>
<dbReference type="Gene3D" id="1.10.10.10">
    <property type="entry name" value="Winged helix-like DNA-binding domain superfamily/Winged helix DNA-binding domain"/>
    <property type="match status" value="2"/>
</dbReference>
<dbReference type="InterPro" id="IPR009042">
    <property type="entry name" value="RNA_pol_sigma70_r1_2"/>
</dbReference>
<dbReference type="AlphaFoldDB" id="A0A8J3IUG9"/>
<evidence type="ECO:0000259" key="5">
    <source>
        <dbReference type="PROSITE" id="PS00716"/>
    </source>
</evidence>
<dbReference type="CDD" id="cd06171">
    <property type="entry name" value="Sigma70_r4"/>
    <property type="match status" value="1"/>
</dbReference>
<keyword evidence="1" id="KW-0805">Transcription regulation</keyword>
<dbReference type="GO" id="GO:0006352">
    <property type="term" value="P:DNA-templated transcription initiation"/>
    <property type="evidence" value="ECO:0007669"/>
    <property type="project" value="InterPro"/>
</dbReference>
<keyword evidence="3" id="KW-0238">DNA-binding</keyword>
<dbReference type="PRINTS" id="PR00046">
    <property type="entry name" value="SIGMA70FCT"/>
</dbReference>
<dbReference type="RefSeq" id="WP_220208868.1">
    <property type="nucleotide sequence ID" value="NZ_BNJK01000002.1"/>
</dbReference>
<name>A0A8J3IUG9_9CHLR</name>
<dbReference type="Pfam" id="PF00140">
    <property type="entry name" value="Sigma70_r1_2"/>
    <property type="match status" value="1"/>
</dbReference>
<dbReference type="InterPro" id="IPR007627">
    <property type="entry name" value="RNA_pol_sigma70_r2"/>
</dbReference>
<evidence type="ECO:0000256" key="1">
    <source>
        <dbReference type="ARBA" id="ARBA00023015"/>
    </source>
</evidence>
<keyword evidence="2" id="KW-0731">Sigma factor</keyword>
<organism evidence="6 7">
    <name type="scientific">Reticulibacter mediterranei</name>
    <dbReference type="NCBI Taxonomy" id="2778369"/>
    <lineage>
        <taxon>Bacteria</taxon>
        <taxon>Bacillati</taxon>
        <taxon>Chloroflexota</taxon>
        <taxon>Ktedonobacteria</taxon>
        <taxon>Ktedonobacterales</taxon>
        <taxon>Reticulibacteraceae</taxon>
        <taxon>Reticulibacter</taxon>
    </lineage>
</organism>
<dbReference type="InterPro" id="IPR007630">
    <property type="entry name" value="RNA_pol_sigma70_r4"/>
</dbReference>
<dbReference type="InterPro" id="IPR050239">
    <property type="entry name" value="Sigma-70_RNA_pol_init_factors"/>
</dbReference>
<dbReference type="EMBL" id="BNJK01000002">
    <property type="protein sequence ID" value="GHO98104.1"/>
    <property type="molecule type" value="Genomic_DNA"/>
</dbReference>
<dbReference type="SUPFAM" id="SSF88659">
    <property type="entry name" value="Sigma3 and sigma4 domains of RNA polymerase sigma factors"/>
    <property type="match status" value="2"/>
</dbReference>
<keyword evidence="4" id="KW-0804">Transcription</keyword>